<reference evidence="2 3" key="1">
    <citation type="journal article" date="2018" name="Evol. Lett.">
        <title>Horizontal gene cluster transfer increased hallucinogenic mushroom diversity.</title>
        <authorList>
            <person name="Reynolds H.T."/>
            <person name="Vijayakumar V."/>
            <person name="Gluck-Thaler E."/>
            <person name="Korotkin H.B."/>
            <person name="Matheny P.B."/>
            <person name="Slot J.C."/>
        </authorList>
    </citation>
    <scope>NUCLEOTIDE SEQUENCE [LARGE SCALE GENOMIC DNA]</scope>
    <source>
        <strain evidence="2 3">2631</strain>
    </source>
</reference>
<evidence type="ECO:0000256" key="1">
    <source>
        <dbReference type="SAM" id="MobiDB-lite"/>
    </source>
</evidence>
<keyword evidence="3" id="KW-1185">Reference proteome</keyword>
<feature type="compositionally biased region" description="Polar residues" evidence="1">
    <location>
        <begin position="731"/>
        <end position="741"/>
    </location>
</feature>
<evidence type="ECO:0008006" key="4">
    <source>
        <dbReference type="Google" id="ProtNLM"/>
    </source>
</evidence>
<dbReference type="AlphaFoldDB" id="A0A409VMC0"/>
<comment type="caution">
    <text evidence="2">The sequence shown here is derived from an EMBL/GenBank/DDBJ whole genome shotgun (WGS) entry which is preliminary data.</text>
</comment>
<sequence>MHSPGPSPFDIQTHLYTSFLQASTYDVALRVSGSWNAVYKLHRVVLIQSARHFLPKPPSYSCLIQGFFRSLFTAGFSESAVKLVTLRNGTDEISVIFDDLNITRPVATELTVLARVCVSRLYGGGPPLHISPNLISTSNHPLTPPFSNATVPEDLPTGNHPATPRFLQSLLATAIYLSIPSVASQALSLILKTIGPTTVLQYLNFACGKTIDLYTEQALREPQAAVGLEHVAQLLNLDEIPTEGLKSKSPTGDEKNEEDHDGLSRHRVAGSSESSDGEFDELIQQGPAPHYGTISNKIGEACSCWLVRWAVDMLQFETSGDADLSSGPPDRRVRSKSVSYTTTTTTSSPSPLRTSPLWGRKGLTSQWISAIVSANTLFVKNERERYDFARSVVELRRKDGILDFEETIWATMFERGIYYANMTFEDLLFISQDISPTTKQPYVALSTLQASQWSQSVLRHLLTTRPTSLNSQSNAGSTSPPPRDKELGVTLTTTDILVNISDNNANSSTEKSKIYFPVLSDSSLRIGNTATTTHTNSTGAPLSMEELFSPSQDPPQRHPKALGHDPTNAVNISASEETFFGILTPILLAKACVDSDPTAQSRWSPYPPYRFSVEFWDVDLLKEKSRLHSQTIWHAGNLFNVYVQIVRKKGQAQLGIYLHRQSNVDPIPASSAPYVTYQGQTINDDTLNRSLGRSSHLRQPSLPSLMSATNISSARTHYSPSIHPSSLSRSATPSTTINNGRPSSPSSLPSSPSTLSSLGLGNTPATMLIPAPQQPYRDPRPCISAYFAISCASATGTSQTRFSSSPDLFSVSQSWGWKSSTLRTEDFVEVGSQPLPNHTSIRSKRVSFRATVLLGLV</sequence>
<feature type="region of interest" description="Disordered" evidence="1">
    <location>
        <begin position="716"/>
        <end position="761"/>
    </location>
</feature>
<name>A0A409VMC0_PSICY</name>
<dbReference type="InterPro" id="IPR011333">
    <property type="entry name" value="SKP1/BTB/POZ_sf"/>
</dbReference>
<feature type="region of interest" description="Disordered" evidence="1">
    <location>
        <begin position="242"/>
        <end position="286"/>
    </location>
</feature>
<feature type="compositionally biased region" description="Low complexity" evidence="1">
    <location>
        <begin position="719"/>
        <end position="730"/>
    </location>
</feature>
<gene>
    <name evidence="2" type="ORF">CVT25_005945</name>
</gene>
<dbReference type="Proteomes" id="UP000283269">
    <property type="component" value="Unassembled WGS sequence"/>
</dbReference>
<feature type="compositionally biased region" description="Polar residues" evidence="1">
    <location>
        <begin position="464"/>
        <end position="478"/>
    </location>
</feature>
<feature type="region of interest" description="Disordered" evidence="1">
    <location>
        <begin position="464"/>
        <end position="486"/>
    </location>
</feature>
<evidence type="ECO:0000313" key="3">
    <source>
        <dbReference type="Proteomes" id="UP000283269"/>
    </source>
</evidence>
<feature type="region of interest" description="Disordered" evidence="1">
    <location>
        <begin position="320"/>
        <end position="355"/>
    </location>
</feature>
<dbReference type="PANTHER" id="PTHR47369:SF1">
    <property type="entry name" value="BTB_POZ DOMAIN-CONTAINING PROTEIN"/>
    <property type="match status" value="1"/>
</dbReference>
<dbReference type="EMBL" id="NHYD01003974">
    <property type="protein sequence ID" value="PPQ67366.1"/>
    <property type="molecule type" value="Genomic_DNA"/>
</dbReference>
<dbReference type="InParanoid" id="A0A409VMC0"/>
<protein>
    <recommendedName>
        <fullName evidence="4">BTB domain-containing protein</fullName>
    </recommendedName>
</protein>
<feature type="compositionally biased region" description="Low complexity" evidence="1">
    <location>
        <begin position="336"/>
        <end position="355"/>
    </location>
</feature>
<dbReference type="STRING" id="93625.A0A409VMC0"/>
<feature type="compositionally biased region" description="Low complexity" evidence="1">
    <location>
        <begin position="742"/>
        <end position="761"/>
    </location>
</feature>
<feature type="compositionally biased region" description="Basic and acidic residues" evidence="1">
    <location>
        <begin position="251"/>
        <end position="264"/>
    </location>
</feature>
<evidence type="ECO:0000313" key="2">
    <source>
        <dbReference type="EMBL" id="PPQ67366.1"/>
    </source>
</evidence>
<organism evidence="2 3">
    <name type="scientific">Psilocybe cyanescens</name>
    <dbReference type="NCBI Taxonomy" id="93625"/>
    <lineage>
        <taxon>Eukaryota</taxon>
        <taxon>Fungi</taxon>
        <taxon>Dikarya</taxon>
        <taxon>Basidiomycota</taxon>
        <taxon>Agaricomycotina</taxon>
        <taxon>Agaricomycetes</taxon>
        <taxon>Agaricomycetidae</taxon>
        <taxon>Agaricales</taxon>
        <taxon>Agaricineae</taxon>
        <taxon>Strophariaceae</taxon>
        <taxon>Psilocybe</taxon>
    </lineage>
</organism>
<dbReference type="CDD" id="cd18186">
    <property type="entry name" value="BTB_POZ_ZBTB_KLHL-like"/>
    <property type="match status" value="1"/>
</dbReference>
<dbReference type="Gene3D" id="3.30.710.10">
    <property type="entry name" value="Potassium Channel Kv1.1, Chain A"/>
    <property type="match status" value="1"/>
</dbReference>
<dbReference type="PANTHER" id="PTHR47369">
    <property type="entry name" value="BTB/POZ DOMAIN-CONTAINING PROTEIN"/>
    <property type="match status" value="1"/>
</dbReference>
<dbReference type="OrthoDB" id="6359943at2759"/>
<accession>A0A409VMC0</accession>
<feature type="region of interest" description="Disordered" evidence="1">
    <location>
        <begin position="685"/>
        <end position="704"/>
    </location>
</feature>
<proteinExistence type="predicted"/>